<dbReference type="SMART" id="SM00086">
    <property type="entry name" value="PAC"/>
    <property type="match status" value="1"/>
</dbReference>
<gene>
    <name evidence="9" type="ORF">H8K26_03755</name>
</gene>
<protein>
    <submittedName>
        <fullName evidence="9">PAS domain-containing protein</fullName>
    </submittedName>
</protein>
<evidence type="ECO:0000313" key="9">
    <source>
        <dbReference type="EMBL" id="MBC3810546.1"/>
    </source>
</evidence>
<dbReference type="InterPro" id="IPR051310">
    <property type="entry name" value="MCP_chemotaxis"/>
</dbReference>
<evidence type="ECO:0000256" key="1">
    <source>
        <dbReference type="ARBA" id="ARBA00022481"/>
    </source>
</evidence>
<dbReference type="EMBL" id="JACOFT010000001">
    <property type="protein sequence ID" value="MBC3810546.1"/>
    <property type="molecule type" value="Genomic_DNA"/>
</dbReference>
<dbReference type="InterPro" id="IPR000014">
    <property type="entry name" value="PAS"/>
</dbReference>
<evidence type="ECO:0000259" key="8">
    <source>
        <dbReference type="PROSITE" id="PS50885"/>
    </source>
</evidence>
<feature type="domain" description="PAS" evidence="7">
    <location>
        <begin position="14"/>
        <end position="50"/>
    </location>
</feature>
<name>A0ABR6XCC0_9BURK</name>
<evidence type="ECO:0000256" key="4">
    <source>
        <dbReference type="SAM" id="MobiDB-lite"/>
    </source>
</evidence>
<accession>A0ABR6XCC0</accession>
<dbReference type="SMART" id="SM00283">
    <property type="entry name" value="MA"/>
    <property type="match status" value="1"/>
</dbReference>
<feature type="domain" description="Methyl-accepting transducer" evidence="6">
    <location>
        <begin position="277"/>
        <end position="506"/>
    </location>
</feature>
<dbReference type="CDD" id="cd00130">
    <property type="entry name" value="PAS"/>
    <property type="match status" value="1"/>
</dbReference>
<comment type="similarity">
    <text evidence="2">Belongs to the methyl-accepting chemotaxis (MCP) protein family.</text>
</comment>
<dbReference type="PROSITE" id="PS50112">
    <property type="entry name" value="PAS"/>
    <property type="match status" value="1"/>
</dbReference>
<feature type="domain" description="HAMP" evidence="8">
    <location>
        <begin position="220"/>
        <end position="272"/>
    </location>
</feature>
<dbReference type="CDD" id="cd11386">
    <property type="entry name" value="MCP_signal"/>
    <property type="match status" value="1"/>
</dbReference>
<feature type="region of interest" description="Disordered" evidence="4">
    <location>
        <begin position="530"/>
        <end position="563"/>
    </location>
</feature>
<dbReference type="Pfam" id="PF00015">
    <property type="entry name" value="MCPsignal"/>
    <property type="match status" value="1"/>
</dbReference>
<dbReference type="PROSITE" id="PS50111">
    <property type="entry name" value="CHEMOTAXIS_TRANSDUC_2"/>
    <property type="match status" value="1"/>
</dbReference>
<dbReference type="SUPFAM" id="SSF55785">
    <property type="entry name" value="PYP-like sensor domain (PAS domain)"/>
    <property type="match status" value="1"/>
</dbReference>
<dbReference type="Gene3D" id="3.30.450.20">
    <property type="entry name" value="PAS domain"/>
    <property type="match status" value="1"/>
</dbReference>
<dbReference type="Gene3D" id="1.10.287.950">
    <property type="entry name" value="Methyl-accepting chemotaxis protein"/>
    <property type="match status" value="1"/>
</dbReference>
<keyword evidence="5" id="KW-1133">Transmembrane helix</keyword>
<keyword evidence="5" id="KW-0472">Membrane</keyword>
<feature type="transmembrane region" description="Helical" evidence="5">
    <location>
        <begin position="168"/>
        <end position="191"/>
    </location>
</feature>
<dbReference type="InterPro" id="IPR003660">
    <property type="entry name" value="HAMP_dom"/>
</dbReference>
<keyword evidence="3" id="KW-0807">Transducer</keyword>
<feature type="compositionally biased region" description="Polar residues" evidence="4">
    <location>
        <begin position="530"/>
        <end position="552"/>
    </location>
</feature>
<keyword evidence="1" id="KW-0488">Methylation</keyword>
<dbReference type="Proteomes" id="UP000637632">
    <property type="component" value="Unassembled WGS sequence"/>
</dbReference>
<dbReference type="PANTHER" id="PTHR43531:SF14">
    <property type="entry name" value="METHYL-ACCEPTING CHEMOTAXIS PROTEIN I-RELATED"/>
    <property type="match status" value="1"/>
</dbReference>
<dbReference type="NCBIfam" id="TIGR00229">
    <property type="entry name" value="sensory_box"/>
    <property type="match status" value="1"/>
</dbReference>
<dbReference type="Pfam" id="PF08447">
    <property type="entry name" value="PAS_3"/>
    <property type="match status" value="1"/>
</dbReference>
<evidence type="ECO:0000259" key="7">
    <source>
        <dbReference type="PROSITE" id="PS50112"/>
    </source>
</evidence>
<dbReference type="InterPro" id="IPR001610">
    <property type="entry name" value="PAC"/>
</dbReference>
<dbReference type="PANTHER" id="PTHR43531">
    <property type="entry name" value="PROTEIN ICFG"/>
    <property type="match status" value="1"/>
</dbReference>
<evidence type="ECO:0000256" key="5">
    <source>
        <dbReference type="SAM" id="Phobius"/>
    </source>
</evidence>
<dbReference type="InterPro" id="IPR004090">
    <property type="entry name" value="Chemotax_Me-accpt_rcpt"/>
</dbReference>
<dbReference type="InterPro" id="IPR004089">
    <property type="entry name" value="MCPsignal_dom"/>
</dbReference>
<dbReference type="InterPro" id="IPR013655">
    <property type="entry name" value="PAS_fold_3"/>
</dbReference>
<dbReference type="RefSeq" id="WP_190477397.1">
    <property type="nucleotide sequence ID" value="NZ_JACOFT010000001.1"/>
</dbReference>
<sequence length="563" mass="60913">MRLNMPVSQNEHPISDTESIVSTTDLQGNITYANPYFIEVSGFTTDELIGAPQNIVRHPDMPVEAFADLWSTVKSGLPWTGIVKNRCKNGDYYWVCANVTPVIEDGKPVGYMSVRTKPSPRQISDAKKLYAELKNGNPNNIRLHQGGARSNNFIARLRSRFRFSINHHLALTAALMVTSFVFTLICNFVAINPATESQWLTGLLFLSTFSALSSWYNFHRAVTIPSRRALEACKIMAGGDLTGEINTSRTDDLGQVLRMLRQLRINLHSIVGDVLKNAEKIGLATKEIAAGNLDLSSRTESQASSLEETAASMEQFASTVSQNSDNATQASTMANEALHIAGSGGKISDQMVATMDDISHSSKRMIEITGIIEGIAFQTNILALNAAVEAARAGEQGRGFAVVASEVRNLAQRSASASKEIKELIDESMQKIQTGSSLTSNVGGAMREIITTTEKVTSVMGEIASASQEQRAGILQVNDAVTLMDEVTQQNAALVEEAAAAAASLETQTTTLVSALSVFKLTHRSSQTSAKHVSYAQQSRTKAVPRSTSVKNRQPVAQIEQLS</sequence>
<keyword evidence="10" id="KW-1185">Reference proteome</keyword>
<organism evidence="9 10">
    <name type="scientific">Undibacterium aquatile</name>
    <dbReference type="NCBI Taxonomy" id="1537398"/>
    <lineage>
        <taxon>Bacteria</taxon>
        <taxon>Pseudomonadati</taxon>
        <taxon>Pseudomonadota</taxon>
        <taxon>Betaproteobacteria</taxon>
        <taxon>Burkholderiales</taxon>
        <taxon>Oxalobacteraceae</taxon>
        <taxon>Undibacterium</taxon>
    </lineage>
</organism>
<evidence type="ECO:0000256" key="3">
    <source>
        <dbReference type="PROSITE-ProRule" id="PRU00284"/>
    </source>
</evidence>
<dbReference type="PROSITE" id="PS50885">
    <property type="entry name" value="HAMP"/>
    <property type="match status" value="1"/>
</dbReference>
<feature type="transmembrane region" description="Helical" evidence="5">
    <location>
        <begin position="197"/>
        <end position="218"/>
    </location>
</feature>
<keyword evidence="5" id="KW-0812">Transmembrane</keyword>
<evidence type="ECO:0000256" key="2">
    <source>
        <dbReference type="ARBA" id="ARBA00029447"/>
    </source>
</evidence>
<evidence type="ECO:0000259" key="6">
    <source>
        <dbReference type="PROSITE" id="PS50111"/>
    </source>
</evidence>
<dbReference type="PRINTS" id="PR00260">
    <property type="entry name" value="CHEMTRNSDUCR"/>
</dbReference>
<dbReference type="InterPro" id="IPR035965">
    <property type="entry name" value="PAS-like_dom_sf"/>
</dbReference>
<evidence type="ECO:0000313" key="10">
    <source>
        <dbReference type="Proteomes" id="UP000637632"/>
    </source>
</evidence>
<dbReference type="SUPFAM" id="SSF58104">
    <property type="entry name" value="Methyl-accepting chemotaxis protein (MCP) signaling domain"/>
    <property type="match status" value="1"/>
</dbReference>
<comment type="caution">
    <text evidence="9">The sequence shown here is derived from an EMBL/GenBank/DDBJ whole genome shotgun (WGS) entry which is preliminary data.</text>
</comment>
<reference evidence="9 10" key="1">
    <citation type="submission" date="2020-08" db="EMBL/GenBank/DDBJ databases">
        <title>Novel species isolated from subtropical streams in China.</title>
        <authorList>
            <person name="Lu H."/>
        </authorList>
    </citation>
    <scope>NUCLEOTIDE SEQUENCE [LARGE SCALE GENOMIC DNA]</scope>
    <source>
        <strain evidence="9 10">CCTCC AB 2015119</strain>
    </source>
</reference>
<proteinExistence type="inferred from homology"/>